<accession>A0A6N4TJJ4</accession>
<dbReference type="AlphaFoldDB" id="A0A6N4TJJ4"/>
<dbReference type="InterPro" id="IPR004701">
    <property type="entry name" value="PTS_EIIA_man-typ"/>
</dbReference>
<feature type="domain" description="PTS EIIA type-4" evidence="2">
    <location>
        <begin position="1"/>
        <end position="128"/>
    </location>
</feature>
<dbReference type="PROSITE" id="PS51096">
    <property type="entry name" value="PTS_EIIA_TYPE_4"/>
    <property type="match status" value="1"/>
</dbReference>
<dbReference type="Pfam" id="PF03610">
    <property type="entry name" value="EIIA-man"/>
    <property type="match status" value="1"/>
</dbReference>
<dbReference type="Gene3D" id="3.40.50.510">
    <property type="entry name" value="Phosphotransferase system, mannose-type IIA component"/>
    <property type="match status" value="1"/>
</dbReference>
<evidence type="ECO:0000259" key="2">
    <source>
        <dbReference type="PROSITE" id="PS51096"/>
    </source>
</evidence>
<evidence type="ECO:0000313" key="3">
    <source>
        <dbReference type="EMBL" id="BBK22272.1"/>
    </source>
</evidence>
<protein>
    <submittedName>
        <fullName evidence="3">PTS fructose transporter subunit IIA</fullName>
    </submittedName>
</protein>
<dbReference type="SUPFAM" id="SSF53062">
    <property type="entry name" value="PTS system fructose IIA component-like"/>
    <property type="match status" value="1"/>
</dbReference>
<dbReference type="InterPro" id="IPR051471">
    <property type="entry name" value="Bacterial_PTS_sugar_comp"/>
</dbReference>
<evidence type="ECO:0000256" key="1">
    <source>
        <dbReference type="ARBA" id="ARBA00022679"/>
    </source>
</evidence>
<dbReference type="KEGG" id="aarg:Aargi30884_11750"/>
<dbReference type="GO" id="GO:0016020">
    <property type="term" value="C:membrane"/>
    <property type="evidence" value="ECO:0007669"/>
    <property type="project" value="InterPro"/>
</dbReference>
<keyword evidence="4" id="KW-1185">Reference proteome</keyword>
<dbReference type="GO" id="GO:0009401">
    <property type="term" value="P:phosphoenolpyruvate-dependent sugar phosphotransferase system"/>
    <property type="evidence" value="ECO:0007669"/>
    <property type="project" value="InterPro"/>
</dbReference>
<sequence>MKYVVMVSHGEFAPGLHSAVKMMTGNREDVLSTSLKEDMDADQFASNFSELVANITADDQIILLADILSGSPFTNAVNVLSEKGLIGNTIVIAGMNMPLAVTAVLMKDNFDDMELLKQTILSEGHAGLCDFNVNGGSDDDDEDL</sequence>
<dbReference type="GO" id="GO:0016740">
    <property type="term" value="F:transferase activity"/>
    <property type="evidence" value="ECO:0007669"/>
    <property type="project" value="UniProtKB-KW"/>
</dbReference>
<name>A0A6N4TJJ4_9FIRM</name>
<dbReference type="RefSeq" id="WP_118277715.1">
    <property type="nucleotide sequence ID" value="NZ_AP019695.1"/>
</dbReference>
<gene>
    <name evidence="3" type="ORF">Aargi30884_11750</name>
</gene>
<keyword evidence="1" id="KW-0808">Transferase</keyword>
<reference evidence="4" key="1">
    <citation type="submission" date="2019-05" db="EMBL/GenBank/DDBJ databases">
        <title>Complete genome sequencing of Absiella argi strain JCM 30884.</title>
        <authorList>
            <person name="Sakamoto M."/>
            <person name="Murakami T."/>
            <person name="Mori H."/>
        </authorList>
    </citation>
    <scope>NUCLEOTIDE SEQUENCE [LARGE SCALE GENOMIC DNA]</scope>
    <source>
        <strain evidence="4">JCM 30884</strain>
    </source>
</reference>
<dbReference type="PANTHER" id="PTHR33799">
    <property type="entry name" value="PTS PERMEASE-RELATED-RELATED"/>
    <property type="match status" value="1"/>
</dbReference>
<dbReference type="EMBL" id="AP019695">
    <property type="protein sequence ID" value="BBK22272.1"/>
    <property type="molecule type" value="Genomic_DNA"/>
</dbReference>
<dbReference type="Proteomes" id="UP000464754">
    <property type="component" value="Chromosome"/>
</dbReference>
<proteinExistence type="predicted"/>
<organism evidence="3 4">
    <name type="scientific">Amedibacterium intestinale</name>
    <dbReference type="NCBI Taxonomy" id="2583452"/>
    <lineage>
        <taxon>Bacteria</taxon>
        <taxon>Bacillati</taxon>
        <taxon>Bacillota</taxon>
        <taxon>Erysipelotrichia</taxon>
        <taxon>Erysipelotrichales</taxon>
        <taxon>Erysipelotrichaceae</taxon>
        <taxon>Amedibacterium</taxon>
    </lineage>
</organism>
<evidence type="ECO:0000313" key="4">
    <source>
        <dbReference type="Proteomes" id="UP000464754"/>
    </source>
</evidence>
<dbReference type="PANTHER" id="PTHR33799:SF1">
    <property type="entry name" value="PTS SYSTEM MANNOSE-SPECIFIC EIIAB COMPONENT-RELATED"/>
    <property type="match status" value="1"/>
</dbReference>
<dbReference type="InterPro" id="IPR036662">
    <property type="entry name" value="PTS_EIIA_man-typ_sf"/>
</dbReference>